<dbReference type="PANTHER" id="PTHR47718">
    <property type="entry name" value="OS01G0519700 PROTEIN"/>
    <property type="match status" value="1"/>
</dbReference>
<feature type="region of interest" description="Disordered" evidence="1">
    <location>
        <begin position="1"/>
        <end position="23"/>
    </location>
</feature>
<reference evidence="3" key="1">
    <citation type="submission" date="2019-11" db="EMBL/GenBank/DDBJ databases">
        <authorList>
            <person name="Liu Y."/>
            <person name="Hou J."/>
            <person name="Li T.-Q."/>
            <person name="Guan C.-H."/>
            <person name="Wu X."/>
            <person name="Wu H.-Z."/>
            <person name="Ling F."/>
            <person name="Zhang R."/>
            <person name="Shi X.-G."/>
            <person name="Ren J.-P."/>
            <person name="Chen E.-F."/>
            <person name="Sun J.-M."/>
        </authorList>
    </citation>
    <scope>NUCLEOTIDE SEQUENCE</scope>
    <source>
        <strain evidence="3">Adult_tree_wgs_1</strain>
        <tissue evidence="3">Leaves</tissue>
    </source>
</reference>
<organism evidence="3 4">
    <name type="scientific">Rhododendron simsii</name>
    <name type="common">Sims's rhododendron</name>
    <dbReference type="NCBI Taxonomy" id="118357"/>
    <lineage>
        <taxon>Eukaryota</taxon>
        <taxon>Viridiplantae</taxon>
        <taxon>Streptophyta</taxon>
        <taxon>Embryophyta</taxon>
        <taxon>Tracheophyta</taxon>
        <taxon>Spermatophyta</taxon>
        <taxon>Magnoliopsida</taxon>
        <taxon>eudicotyledons</taxon>
        <taxon>Gunneridae</taxon>
        <taxon>Pentapetalae</taxon>
        <taxon>asterids</taxon>
        <taxon>Ericales</taxon>
        <taxon>Ericaceae</taxon>
        <taxon>Ericoideae</taxon>
        <taxon>Rhodoreae</taxon>
        <taxon>Rhododendron</taxon>
    </lineage>
</organism>
<dbReference type="Proteomes" id="UP000626092">
    <property type="component" value="Unassembled WGS sequence"/>
</dbReference>
<name>A0A834LUE9_RHOSS</name>
<proteinExistence type="predicted"/>
<dbReference type="AlphaFoldDB" id="A0A834LUE9"/>
<keyword evidence="4" id="KW-1185">Reference proteome</keyword>
<accession>A0A834LUE9</accession>
<feature type="domain" description="FAR1" evidence="2">
    <location>
        <begin position="91"/>
        <end position="176"/>
    </location>
</feature>
<protein>
    <recommendedName>
        <fullName evidence="2">FAR1 domain-containing protein</fullName>
    </recommendedName>
</protein>
<dbReference type="InterPro" id="IPR004330">
    <property type="entry name" value="FAR1_DNA_bnd_dom"/>
</dbReference>
<dbReference type="Pfam" id="PF03101">
    <property type="entry name" value="FAR1"/>
    <property type="match status" value="1"/>
</dbReference>
<evidence type="ECO:0000313" key="3">
    <source>
        <dbReference type="EMBL" id="KAF7152755.1"/>
    </source>
</evidence>
<comment type="caution">
    <text evidence="3">The sequence shown here is derived from an EMBL/GenBank/DDBJ whole genome shotgun (WGS) entry which is preliminary data.</text>
</comment>
<dbReference type="EMBL" id="WJXA01000001">
    <property type="protein sequence ID" value="KAF7152755.1"/>
    <property type="molecule type" value="Genomic_DNA"/>
</dbReference>
<evidence type="ECO:0000313" key="4">
    <source>
        <dbReference type="Proteomes" id="UP000626092"/>
    </source>
</evidence>
<sequence>MRRIPFGTVSERPSAVEDRSEVEGIEDGEVATGVHEGGGETILARAVDDLMDAPNYENESEEATLMETFNDCSGELKVGMNVFSEDEAYNLYNEYALRKGFSIRRGNKRLDLNGILLQREYLCSKAGYRKIGSISEVKEFNHLETRTDCKAIIRFTIDNGIWTVSHLNADHNHELASPEERRNLRSGRKMLKAYGDVITSMVAASIKQTQSYNYLSKEIGPDYVGFTKEDCYNYLHMRRENLIETGDGQSVINFFKRKQVEDPMFFYSFQVDEKNRMANFFGGMEDQS</sequence>
<dbReference type="PANTHER" id="PTHR47718:SF17">
    <property type="entry name" value="PROTEIN FAR1-RELATED SEQUENCE 5-LIKE"/>
    <property type="match status" value="1"/>
</dbReference>
<dbReference type="OrthoDB" id="751756at2759"/>
<evidence type="ECO:0000259" key="2">
    <source>
        <dbReference type="Pfam" id="PF03101"/>
    </source>
</evidence>
<evidence type="ECO:0000256" key="1">
    <source>
        <dbReference type="SAM" id="MobiDB-lite"/>
    </source>
</evidence>
<gene>
    <name evidence="3" type="ORF">RHSIM_Rhsim01G0165200</name>
</gene>